<dbReference type="GO" id="GO:0009523">
    <property type="term" value="C:photosystem II"/>
    <property type="evidence" value="ECO:0007669"/>
    <property type="project" value="UniProtKB-KW"/>
</dbReference>
<keyword evidence="8" id="KW-0150">Chloroplast</keyword>
<name>A0A1C9JBS9_9CHLO</name>
<evidence type="ECO:0000256" key="7">
    <source>
        <dbReference type="SAM" id="Phobius"/>
    </source>
</evidence>
<keyword evidence="6" id="KW-0604">Photosystem II</keyword>
<dbReference type="GeneID" id="29288804"/>
<accession>A0A1C9JBS9</accession>
<dbReference type="EMBL" id="KX808498">
    <property type="protein sequence ID" value="AOP19294.1"/>
    <property type="molecule type" value="Genomic_DNA"/>
</dbReference>
<evidence type="ECO:0000313" key="8">
    <source>
        <dbReference type="EMBL" id="AOP19294.1"/>
    </source>
</evidence>
<keyword evidence="8" id="KW-0934">Plastid</keyword>
<protein>
    <submittedName>
        <fullName evidence="8">Photosystem II protein</fullName>
    </submittedName>
</protein>
<keyword evidence="4 7" id="KW-1133">Transmembrane helix</keyword>
<gene>
    <name evidence="8" type="primary">psb30</name>
</gene>
<evidence type="ECO:0000256" key="4">
    <source>
        <dbReference type="ARBA" id="ARBA00022989"/>
    </source>
</evidence>
<geneLocation type="chloroplast" evidence="8"/>
<evidence type="ECO:0000256" key="3">
    <source>
        <dbReference type="ARBA" id="ARBA00022692"/>
    </source>
</evidence>
<evidence type="ECO:0000256" key="6">
    <source>
        <dbReference type="ARBA" id="ARBA00023276"/>
    </source>
</evidence>
<evidence type="ECO:0000256" key="5">
    <source>
        <dbReference type="ARBA" id="ARBA00023136"/>
    </source>
</evidence>
<comment type="subcellular location">
    <subcellularLocation>
        <location evidence="1">Membrane</location>
        <topology evidence="1">Single-pass membrane protein</topology>
    </subcellularLocation>
</comment>
<proteinExistence type="predicted"/>
<reference evidence="8" key="2">
    <citation type="submission" date="2016-08" db="EMBL/GenBank/DDBJ databases">
        <authorList>
            <person name="Seilhamer J.J."/>
        </authorList>
    </citation>
    <scope>NUCLEOTIDE SEQUENCE</scope>
</reference>
<keyword evidence="5 7" id="KW-0472">Membrane</keyword>
<reference evidence="8" key="1">
    <citation type="journal article" date="2016" name="Genome Biol. Evol.">
        <title>Evolutionary Dynamics of Chloroplast Genomes in Low Light: A Case Study of the Endolithic Green Alga Ostreobium quekettii.</title>
        <authorList>
            <person name="R Marcelino V."/>
            <person name="Cremen M.C."/>
            <person name="Jackson C.J."/>
            <person name="Larkum A.A."/>
            <person name="Verbruggen H."/>
        </authorList>
    </citation>
    <scope>NUCLEOTIDE SEQUENCE</scope>
</reference>
<organism evidence="8">
    <name type="scientific">Caulerpa cliftonii</name>
    <dbReference type="NCBI Taxonomy" id="1004391"/>
    <lineage>
        <taxon>Eukaryota</taxon>
        <taxon>Viridiplantae</taxon>
        <taxon>Chlorophyta</taxon>
        <taxon>core chlorophytes</taxon>
        <taxon>Ulvophyceae</taxon>
        <taxon>TCBD clade</taxon>
        <taxon>Bryopsidales</taxon>
        <taxon>Halimedineae</taxon>
        <taxon>Caulerpaceae</taxon>
        <taxon>Caulerpa</taxon>
    </lineage>
</organism>
<evidence type="ECO:0000256" key="2">
    <source>
        <dbReference type="ARBA" id="ARBA00022531"/>
    </source>
</evidence>
<dbReference type="AlphaFoldDB" id="A0A1C9JBS9"/>
<dbReference type="NCBIfam" id="NF010239">
    <property type="entry name" value="PRK13686.1"/>
    <property type="match status" value="1"/>
</dbReference>
<keyword evidence="3 7" id="KW-0812">Transmembrane</keyword>
<feature type="transmembrane region" description="Helical" evidence="7">
    <location>
        <begin position="6"/>
        <end position="28"/>
    </location>
</feature>
<keyword evidence="2" id="KW-0602">Photosynthesis</keyword>
<sequence length="32" mass="3423">MDSQIILQLVSLFVVVASGPLVIFLLAFSSSK</sequence>
<evidence type="ECO:0000256" key="1">
    <source>
        <dbReference type="ARBA" id="ARBA00004167"/>
    </source>
</evidence>
<dbReference type="InterPro" id="IPR010284">
    <property type="entry name" value="PSII_Ycf12_core-subunit"/>
</dbReference>
<dbReference type="Pfam" id="PF05969">
    <property type="entry name" value="PSII_Ycf12"/>
    <property type="match status" value="1"/>
</dbReference>
<dbReference type="RefSeq" id="YP_009306390.1">
    <property type="nucleotide sequence ID" value="NC_031368.1"/>
</dbReference>
<dbReference type="GO" id="GO:0015979">
    <property type="term" value="P:photosynthesis"/>
    <property type="evidence" value="ECO:0007669"/>
    <property type="project" value="UniProtKB-KW"/>
</dbReference>